<reference evidence="2 3" key="3">
    <citation type="journal article" date="2019" name="Int. J. Syst. Evol. Microbiol.">
        <title>Nitrosopumilus adriaticus sp. nov. and Nitrosopumilus piranensis sp. nov., two ammonia-oxidizing archaea from the Adriatic Sea and members of the class Nitrososphaeria.</title>
        <authorList>
            <person name="Bayer B."/>
            <person name="Vojvoda J."/>
            <person name="Reinthaler T."/>
            <person name="Reyes C."/>
            <person name="Pinto M."/>
            <person name="Herndl G.J."/>
        </authorList>
    </citation>
    <scope>NUCLEOTIDE SEQUENCE [LARGE SCALE GENOMIC DNA]</scope>
    <source>
        <strain evidence="2 3">D3C</strain>
    </source>
</reference>
<dbReference type="PANTHER" id="PTHR36507">
    <property type="entry name" value="BLL1555 PROTEIN"/>
    <property type="match status" value="1"/>
</dbReference>
<dbReference type="SUPFAM" id="SSF49503">
    <property type="entry name" value="Cupredoxins"/>
    <property type="match status" value="1"/>
</dbReference>
<dbReference type="InterPro" id="IPR052721">
    <property type="entry name" value="ET_Amicyanin"/>
</dbReference>
<dbReference type="HOGENOM" id="CLU_083799_0_0_2"/>
<organism evidence="2 3">
    <name type="scientific">Nitrosopumilus piranensis</name>
    <dbReference type="NCBI Taxonomy" id="1582439"/>
    <lineage>
        <taxon>Archaea</taxon>
        <taxon>Nitrososphaerota</taxon>
        <taxon>Nitrososphaeria</taxon>
        <taxon>Nitrosopumilales</taxon>
        <taxon>Nitrosopumilaceae</taxon>
        <taxon>Nitrosopumilus</taxon>
    </lineage>
</organism>
<keyword evidence="3" id="KW-1185">Reference proteome</keyword>
<reference evidence="3" key="1">
    <citation type="submission" date="2015-02" db="EMBL/GenBank/DDBJ databases">
        <title>Characterization of two novel Thaumarchaeota isolated from the Northern Adriatic Sea.</title>
        <authorList>
            <person name="Bayer B."/>
            <person name="Vojvoda J."/>
            <person name="Offre P."/>
            <person name="Srivastava A."/>
            <person name="Elisabeth N."/>
            <person name="Garcia J.A.L."/>
            <person name="Schleper C."/>
            <person name="Herndl G.J."/>
        </authorList>
    </citation>
    <scope>NUCLEOTIDE SEQUENCE [LARGE SCALE GENOMIC DNA]</scope>
    <source>
        <strain evidence="3">D3C</strain>
    </source>
</reference>
<evidence type="ECO:0000256" key="1">
    <source>
        <dbReference type="SAM" id="Phobius"/>
    </source>
</evidence>
<evidence type="ECO:0000313" key="2">
    <source>
        <dbReference type="EMBL" id="AJM92786.1"/>
    </source>
</evidence>
<dbReference type="InterPro" id="IPR008972">
    <property type="entry name" value="Cupredoxin"/>
</dbReference>
<keyword evidence="1" id="KW-0472">Membrane</keyword>
<evidence type="ECO:0000313" key="3">
    <source>
        <dbReference type="Proteomes" id="UP000032027"/>
    </source>
</evidence>
<keyword evidence="1" id="KW-1133">Transmembrane helix</keyword>
<gene>
    <name evidence="2" type="ORF">NPIRD3C_1574</name>
</gene>
<dbReference type="NCBIfam" id="TIGR04296">
    <property type="entry name" value="PEFG-CTERM"/>
    <property type="match status" value="1"/>
</dbReference>
<reference evidence="2 3" key="2">
    <citation type="journal article" date="2016" name="ISME J.">
        <title>Physiological and genomic characterization of two novel marine thaumarchaeal strains indicates niche differentiation.</title>
        <authorList>
            <person name="Bayer B."/>
            <person name="Vojvoda J."/>
            <person name="Offre P."/>
            <person name="Alves R.J."/>
            <person name="Elisabeth N.H."/>
            <person name="Garcia J.A."/>
            <person name="Volland J.M."/>
            <person name="Srivastava A."/>
            <person name="Schleper C."/>
            <person name="Herndl G.J."/>
        </authorList>
    </citation>
    <scope>NUCLEOTIDE SEQUENCE [LARGE SCALE GENOMIC DNA]</scope>
    <source>
        <strain evidence="2 3">D3C</strain>
    </source>
</reference>
<dbReference type="STRING" id="1582439.NPIRD3C_1574"/>
<name>A0A0C5BWV7_9ARCH</name>
<proteinExistence type="predicted"/>
<accession>A0A0C5BWV7</accession>
<sequence>MVFTLMIFLLFPIYDAYSESQYDINIPSGSSDKNAPFHWSSEKDGDATGFIEIIVGDTIFWKNADSVSHTITSGNPQTGPDGIFDSTIEPGKFFQRTFSEIGEFEYYCTIHPWRTGMVSVVSGYRTLSNVGMDAGDGTTFFDVEYKFNRLINNVSVVEESKSIVFELKGNTFSDDNSLMLLLPSGLINGINSVTIDGVSSETFSQEFENDMIILEINDIPPNSKIIVVDGTTIVPEFGEIVLVILTISVFSLVVLSRKQNIGSMLRYN</sequence>
<protein>
    <recommendedName>
        <fullName evidence="4">Blue (type 1) copper domain-containing protein</fullName>
    </recommendedName>
</protein>
<dbReference type="PANTHER" id="PTHR36507:SF1">
    <property type="entry name" value="BLL1555 PROTEIN"/>
    <property type="match status" value="1"/>
</dbReference>
<dbReference type="InterPro" id="IPR027560">
    <property type="entry name" value="PEFG-CTERM"/>
</dbReference>
<dbReference type="Gene3D" id="2.60.40.420">
    <property type="entry name" value="Cupredoxins - blue copper proteins"/>
    <property type="match status" value="1"/>
</dbReference>
<dbReference type="PATRIC" id="fig|1582439.9.peg.1622"/>
<dbReference type="EMBL" id="CP010868">
    <property type="protein sequence ID" value="AJM92786.1"/>
    <property type="molecule type" value="Genomic_DNA"/>
</dbReference>
<dbReference type="AlphaFoldDB" id="A0A0C5BWV7"/>
<feature type="transmembrane region" description="Helical" evidence="1">
    <location>
        <begin position="237"/>
        <end position="256"/>
    </location>
</feature>
<evidence type="ECO:0008006" key="4">
    <source>
        <dbReference type="Google" id="ProtNLM"/>
    </source>
</evidence>
<keyword evidence="1" id="KW-0812">Transmembrane</keyword>
<dbReference type="KEGG" id="nid:NPIRD3C_1574"/>
<dbReference type="Proteomes" id="UP000032027">
    <property type="component" value="Chromosome"/>
</dbReference>